<dbReference type="PANTHER" id="PTHR43802:SF1">
    <property type="entry name" value="IP11341P-RELATED"/>
    <property type="match status" value="1"/>
</dbReference>
<dbReference type="NCBIfam" id="NF005126">
    <property type="entry name" value="PRK06563.1"/>
    <property type="match status" value="1"/>
</dbReference>
<accession>A0A1I0VDX0</accession>
<dbReference type="InterPro" id="IPR001753">
    <property type="entry name" value="Enoyl-CoA_hydra/iso"/>
</dbReference>
<dbReference type="Proteomes" id="UP000243799">
    <property type="component" value="Unassembled WGS sequence"/>
</dbReference>
<keyword evidence="3" id="KW-1185">Reference proteome</keyword>
<name>A0A1I0VDX0_9PSEU</name>
<protein>
    <submittedName>
        <fullName evidence="2">Enoyl-CoA hydratase/carnithine racemase</fullName>
    </submittedName>
</protein>
<dbReference type="Gene3D" id="3.90.226.10">
    <property type="entry name" value="2-enoyl-CoA Hydratase, Chain A, domain 1"/>
    <property type="match status" value="1"/>
</dbReference>
<evidence type="ECO:0000313" key="2">
    <source>
        <dbReference type="EMBL" id="SFA73786.1"/>
    </source>
</evidence>
<reference evidence="3" key="1">
    <citation type="submission" date="2016-10" db="EMBL/GenBank/DDBJ databases">
        <authorList>
            <person name="Varghese N."/>
            <person name="Submissions S."/>
        </authorList>
    </citation>
    <scope>NUCLEOTIDE SEQUENCE [LARGE SCALE GENOMIC DNA]</scope>
    <source>
        <strain evidence="3">CGMCC 4.3568</strain>
    </source>
</reference>
<dbReference type="Pfam" id="PF00378">
    <property type="entry name" value="ECH_1"/>
    <property type="match status" value="1"/>
</dbReference>
<evidence type="ECO:0000313" key="3">
    <source>
        <dbReference type="Proteomes" id="UP000243799"/>
    </source>
</evidence>
<dbReference type="STRING" id="490629.SAMN05216266_101144"/>
<dbReference type="Gene3D" id="1.10.12.10">
    <property type="entry name" value="Lyase 2-enoyl-coa Hydratase, Chain A, domain 2"/>
    <property type="match status" value="1"/>
</dbReference>
<evidence type="ECO:0000256" key="1">
    <source>
        <dbReference type="ARBA" id="ARBA00005254"/>
    </source>
</evidence>
<comment type="similarity">
    <text evidence="1">Belongs to the enoyl-CoA hydratase/isomerase family.</text>
</comment>
<dbReference type="CDD" id="cd06558">
    <property type="entry name" value="crotonase-like"/>
    <property type="match status" value="1"/>
</dbReference>
<dbReference type="AlphaFoldDB" id="A0A1I0VDX0"/>
<dbReference type="EMBL" id="FOKG01000001">
    <property type="protein sequence ID" value="SFA73786.1"/>
    <property type="molecule type" value="Genomic_DNA"/>
</dbReference>
<dbReference type="OrthoDB" id="9777711at2"/>
<gene>
    <name evidence="2" type="ORF">SAMN05216266_101144</name>
</gene>
<dbReference type="RefSeq" id="WP_091667935.1">
    <property type="nucleotide sequence ID" value="NZ_FOKG01000001.1"/>
</dbReference>
<dbReference type="InterPro" id="IPR014748">
    <property type="entry name" value="Enoyl-CoA_hydra_C"/>
</dbReference>
<dbReference type="GO" id="GO:0003824">
    <property type="term" value="F:catalytic activity"/>
    <property type="evidence" value="ECO:0007669"/>
    <property type="project" value="UniProtKB-ARBA"/>
</dbReference>
<dbReference type="SUPFAM" id="SSF52096">
    <property type="entry name" value="ClpP/crotonase"/>
    <property type="match status" value="1"/>
</dbReference>
<sequence>MSHRVTVERDGHVLLIGVDRAAKRNAWDLRTISELSAAYDRLAEDDELRVGVVHGHGEHFSAGLDLTDVFPAVREHGPGALSGDGKHDPFGLWKEPVGKPVVLAVQGIAFTLSIELALASDIVVAADDVRFRQLEIGRGIIPFGGATLRAPAQLGWGNAMRFLLTGEEFGAAEAHRIGLVQEVVPAGTQLERAKELAALIAAQAPLGVQGTLANARVALRSGSEHEAAEHLRGLLPGIVGSADAEEGVRSFVERRQAEFTGR</sequence>
<proteinExistence type="inferred from homology"/>
<dbReference type="InterPro" id="IPR029045">
    <property type="entry name" value="ClpP/crotonase-like_dom_sf"/>
</dbReference>
<dbReference type="PANTHER" id="PTHR43802">
    <property type="entry name" value="ENOYL-COA HYDRATASE"/>
    <property type="match status" value="1"/>
</dbReference>
<organism evidence="2 3">
    <name type="scientific">Amycolatopsis marina</name>
    <dbReference type="NCBI Taxonomy" id="490629"/>
    <lineage>
        <taxon>Bacteria</taxon>
        <taxon>Bacillati</taxon>
        <taxon>Actinomycetota</taxon>
        <taxon>Actinomycetes</taxon>
        <taxon>Pseudonocardiales</taxon>
        <taxon>Pseudonocardiaceae</taxon>
        <taxon>Amycolatopsis</taxon>
    </lineage>
</organism>